<feature type="domain" description="SCP" evidence="1">
    <location>
        <begin position="5"/>
        <end position="136"/>
    </location>
</feature>
<dbReference type="InterPro" id="IPR035940">
    <property type="entry name" value="CAP_sf"/>
</dbReference>
<organism evidence="2 3">
    <name type="scientific">Ancylostoma duodenale</name>
    <dbReference type="NCBI Taxonomy" id="51022"/>
    <lineage>
        <taxon>Eukaryota</taxon>
        <taxon>Metazoa</taxon>
        <taxon>Ecdysozoa</taxon>
        <taxon>Nematoda</taxon>
        <taxon>Chromadorea</taxon>
        <taxon>Rhabditida</taxon>
        <taxon>Rhabditina</taxon>
        <taxon>Rhabditomorpha</taxon>
        <taxon>Strongyloidea</taxon>
        <taxon>Ancylostomatidae</taxon>
        <taxon>Ancylostomatinae</taxon>
        <taxon>Ancylostoma</taxon>
    </lineage>
</organism>
<proteinExistence type="predicted"/>
<evidence type="ECO:0000313" key="3">
    <source>
        <dbReference type="Proteomes" id="UP000054047"/>
    </source>
</evidence>
<dbReference type="Pfam" id="PF00188">
    <property type="entry name" value="CAP"/>
    <property type="match status" value="1"/>
</dbReference>
<dbReference type="OrthoDB" id="5876828at2759"/>
<name>A0A0C2FMG5_9BILA</name>
<reference evidence="2 3" key="1">
    <citation type="submission" date="2013-12" db="EMBL/GenBank/DDBJ databases">
        <title>Draft genome of the parsitic nematode Ancylostoma duodenale.</title>
        <authorList>
            <person name="Mitreva M."/>
        </authorList>
    </citation>
    <scope>NUCLEOTIDE SEQUENCE [LARGE SCALE GENOMIC DNA]</scope>
    <source>
        <strain evidence="2 3">Zhejiang</strain>
    </source>
</reference>
<sequence>MMSAKSRRALLHWHNKYRSIAAKGEYKIVNENSTLGALPPATRMHQLKYNCSLEISCLKRIAQCKVKHSRPGENLLAVDGIATYEYAAEGATKTWADEIAILGISGLHLWGDGKAHASQRELCMGANVQSWRNVVRVWIRRKKGDSSQRYWAM</sequence>
<dbReference type="SMART" id="SM00198">
    <property type="entry name" value="SCP"/>
    <property type="match status" value="1"/>
</dbReference>
<dbReference type="InterPro" id="IPR014044">
    <property type="entry name" value="CAP_dom"/>
</dbReference>
<evidence type="ECO:0000259" key="1">
    <source>
        <dbReference type="SMART" id="SM00198"/>
    </source>
</evidence>
<dbReference type="SUPFAM" id="SSF55797">
    <property type="entry name" value="PR-1-like"/>
    <property type="match status" value="1"/>
</dbReference>
<accession>A0A0C2FMG5</accession>
<protein>
    <submittedName>
        <fullName evidence="2">SCP-like protein</fullName>
    </submittedName>
</protein>
<dbReference type="Proteomes" id="UP000054047">
    <property type="component" value="Unassembled WGS sequence"/>
</dbReference>
<dbReference type="CDD" id="cd05380">
    <property type="entry name" value="CAP_euk"/>
    <property type="match status" value="1"/>
</dbReference>
<gene>
    <name evidence="2" type="ORF">ANCDUO_23897</name>
</gene>
<dbReference type="AlphaFoldDB" id="A0A0C2FMG5"/>
<dbReference type="Gene3D" id="3.40.33.10">
    <property type="entry name" value="CAP"/>
    <property type="match status" value="1"/>
</dbReference>
<evidence type="ECO:0000313" key="2">
    <source>
        <dbReference type="EMBL" id="KIH46051.1"/>
    </source>
</evidence>
<keyword evidence="3" id="KW-1185">Reference proteome</keyword>
<dbReference type="EMBL" id="KN770259">
    <property type="protein sequence ID" value="KIH46051.1"/>
    <property type="molecule type" value="Genomic_DNA"/>
</dbReference>